<keyword evidence="6 7" id="KW-0503">Monooxygenase</keyword>
<dbReference type="GO" id="GO:0005506">
    <property type="term" value="F:iron ion binding"/>
    <property type="evidence" value="ECO:0007669"/>
    <property type="project" value="UniProtKB-UniRule"/>
</dbReference>
<dbReference type="Pfam" id="PF03992">
    <property type="entry name" value="ABM"/>
    <property type="match status" value="1"/>
</dbReference>
<dbReference type="InterPro" id="IPR023953">
    <property type="entry name" value="IsdG"/>
</dbReference>
<dbReference type="InterPro" id="IPR011008">
    <property type="entry name" value="Dimeric_a/b-barrel"/>
</dbReference>
<comment type="subunit">
    <text evidence="7">Homodimer.</text>
</comment>
<keyword evidence="5 7" id="KW-0408">Iron</keyword>
<evidence type="ECO:0000259" key="8">
    <source>
        <dbReference type="PROSITE" id="PS51725"/>
    </source>
</evidence>
<evidence type="ECO:0000256" key="6">
    <source>
        <dbReference type="ARBA" id="ARBA00023033"/>
    </source>
</evidence>
<dbReference type="NCBIfam" id="NF009839">
    <property type="entry name" value="PRK13314.1"/>
    <property type="match status" value="1"/>
</dbReference>
<dbReference type="GO" id="GO:0042167">
    <property type="term" value="P:heme catabolic process"/>
    <property type="evidence" value="ECO:0007669"/>
    <property type="project" value="UniProtKB-UniRule"/>
</dbReference>
<dbReference type="Gene3D" id="3.30.70.100">
    <property type="match status" value="1"/>
</dbReference>
<comment type="catalytic activity">
    <reaction evidence="7">
        <text>heme b + 3 reduced [NADPH--hemoprotein reductase] + 3 O2 = biliverdin IXalpha + CO + Fe(2+) + 3 oxidized [NADPH--hemoprotein reductase] + 3 H2O + H(+)</text>
        <dbReference type="Rhea" id="RHEA:21764"/>
        <dbReference type="Rhea" id="RHEA-COMP:11964"/>
        <dbReference type="Rhea" id="RHEA-COMP:11965"/>
        <dbReference type="ChEBI" id="CHEBI:15377"/>
        <dbReference type="ChEBI" id="CHEBI:15378"/>
        <dbReference type="ChEBI" id="CHEBI:15379"/>
        <dbReference type="ChEBI" id="CHEBI:17245"/>
        <dbReference type="ChEBI" id="CHEBI:29033"/>
        <dbReference type="ChEBI" id="CHEBI:57618"/>
        <dbReference type="ChEBI" id="CHEBI:57991"/>
        <dbReference type="ChEBI" id="CHEBI:58210"/>
        <dbReference type="ChEBI" id="CHEBI:60344"/>
        <dbReference type="EC" id="1.14.14.18"/>
    </reaction>
</comment>
<evidence type="ECO:0000256" key="1">
    <source>
        <dbReference type="ARBA" id="ARBA00022490"/>
    </source>
</evidence>
<dbReference type="PROSITE" id="PS51725">
    <property type="entry name" value="ABM"/>
    <property type="match status" value="1"/>
</dbReference>
<dbReference type="InterPro" id="IPR007138">
    <property type="entry name" value="ABM_dom"/>
</dbReference>
<evidence type="ECO:0000256" key="2">
    <source>
        <dbReference type="ARBA" id="ARBA00022617"/>
    </source>
</evidence>
<organism evidence="9 10">
    <name type="scientific">Pseudogracilibacillus auburnensis</name>
    <dbReference type="NCBI Taxonomy" id="1494959"/>
    <lineage>
        <taxon>Bacteria</taxon>
        <taxon>Bacillati</taxon>
        <taxon>Bacillota</taxon>
        <taxon>Bacilli</taxon>
        <taxon>Bacillales</taxon>
        <taxon>Bacillaceae</taxon>
        <taxon>Pseudogracilibacillus</taxon>
    </lineage>
</organism>
<keyword evidence="1 7" id="KW-0963">Cytoplasm</keyword>
<evidence type="ECO:0000256" key="4">
    <source>
        <dbReference type="ARBA" id="ARBA00023002"/>
    </source>
</evidence>
<evidence type="ECO:0000313" key="10">
    <source>
        <dbReference type="Proteomes" id="UP000247978"/>
    </source>
</evidence>
<dbReference type="Proteomes" id="UP000247978">
    <property type="component" value="Unassembled WGS sequence"/>
</dbReference>
<reference evidence="9 10" key="1">
    <citation type="submission" date="2018-05" db="EMBL/GenBank/DDBJ databases">
        <title>Genomic Encyclopedia of Type Strains, Phase IV (KMG-IV): sequencing the most valuable type-strain genomes for metagenomic binning, comparative biology and taxonomic classification.</title>
        <authorList>
            <person name="Goeker M."/>
        </authorList>
    </citation>
    <scope>NUCLEOTIDE SEQUENCE [LARGE SCALE GENOMIC DNA]</scope>
    <source>
        <strain evidence="9 10">DSM 28556</strain>
    </source>
</reference>
<dbReference type="GO" id="GO:0020037">
    <property type="term" value="F:heme binding"/>
    <property type="evidence" value="ECO:0007669"/>
    <property type="project" value="UniProtKB-UniRule"/>
</dbReference>
<comment type="similarity">
    <text evidence="7">Belongs to the antibiotic biosynthesis monooxygenase family. Heme-degrading monooxygenase IsdG subfamily.</text>
</comment>
<keyword evidence="10" id="KW-1185">Reference proteome</keyword>
<dbReference type="GO" id="GO:0005737">
    <property type="term" value="C:cytoplasm"/>
    <property type="evidence" value="ECO:0007669"/>
    <property type="project" value="UniProtKB-SubCell"/>
</dbReference>
<comment type="function">
    <text evidence="7">Allows bacterial pathogens to use the host heme as an iron source. Catalyzes the oxidative degradation of the heme macrocyclic porphyrin ring to the biliverdin in the presence of a suitable electron donor such as ascorbate or NADPH--cytochrome P450 reductase, with subsequent release of free iron.</text>
</comment>
<evidence type="ECO:0000256" key="3">
    <source>
        <dbReference type="ARBA" id="ARBA00022723"/>
    </source>
</evidence>
<dbReference type="AlphaFoldDB" id="A0A2V3VVS9"/>
<keyword evidence="3 7" id="KW-0479">Metal-binding</keyword>
<feature type="binding site" description="axial binding residue" evidence="7">
    <location>
        <position position="76"/>
    </location>
    <ligand>
        <name>heme</name>
        <dbReference type="ChEBI" id="CHEBI:30413"/>
    </ligand>
    <ligandPart>
        <name>Fe</name>
        <dbReference type="ChEBI" id="CHEBI:18248"/>
    </ligandPart>
</feature>
<dbReference type="GO" id="GO:0004392">
    <property type="term" value="F:heme oxygenase (decyclizing) activity"/>
    <property type="evidence" value="ECO:0007669"/>
    <property type="project" value="UniProtKB-UniRule"/>
</dbReference>
<sequence>MIIVTNTTKIKKGEGYKLVNRFDKVGKIESMEGFLGLEVLLTENLQDYDEVTISTRWDSKDSFKNWTKSDAFKEAHAHNGGKPDYIITNKISYYDVKITRNPIVTA</sequence>
<dbReference type="PANTHER" id="PTHR34474">
    <property type="entry name" value="SIGNAL TRANSDUCTION PROTEIN TRAP"/>
    <property type="match status" value="1"/>
</dbReference>
<dbReference type="OrthoDB" id="384737at2"/>
<evidence type="ECO:0000313" key="9">
    <source>
        <dbReference type="EMBL" id="PXW85660.1"/>
    </source>
</evidence>
<comment type="subcellular location">
    <subcellularLocation>
        <location evidence="7">Cytoplasm</location>
    </subcellularLocation>
</comment>
<comment type="caution">
    <text evidence="9">The sequence shown here is derived from an EMBL/GenBank/DDBJ whole genome shotgun (WGS) entry which is preliminary data.</text>
</comment>
<gene>
    <name evidence="7" type="primary">isdG</name>
    <name evidence="9" type="ORF">DFR56_110161</name>
</gene>
<keyword evidence="2 7" id="KW-0349">Heme</keyword>
<protein>
    <recommendedName>
        <fullName evidence="7">Heme-degrading monooxygenase</fullName>
        <ecNumber evidence="7">1.14.14.18</ecNumber>
    </recommendedName>
    <alternativeName>
        <fullName evidence="7">Heme oxygenase</fullName>
    </alternativeName>
    <alternativeName>
        <fullName evidence="7">Iron-regulated surface determinant</fullName>
    </alternativeName>
    <alternativeName>
        <fullName evidence="7">Iron-responsive surface determinant</fullName>
    </alternativeName>
</protein>
<dbReference type="RefSeq" id="WP_110396116.1">
    <property type="nucleotide sequence ID" value="NZ_JADIJL010000018.1"/>
</dbReference>
<name>A0A2V3VVS9_9BACI</name>
<keyword evidence="4 7" id="KW-0560">Oxidoreductase</keyword>
<dbReference type="SUPFAM" id="SSF54909">
    <property type="entry name" value="Dimeric alpha+beta barrel"/>
    <property type="match status" value="1"/>
</dbReference>
<dbReference type="GO" id="GO:0033212">
    <property type="term" value="P:iron import into cell"/>
    <property type="evidence" value="ECO:0007669"/>
    <property type="project" value="InterPro"/>
</dbReference>
<dbReference type="EC" id="1.14.14.18" evidence="7"/>
<feature type="binding site" evidence="7">
    <location>
        <position position="6"/>
    </location>
    <ligand>
        <name>Fe cation</name>
        <dbReference type="ChEBI" id="CHEBI:24875"/>
    </ligand>
</feature>
<dbReference type="EMBL" id="QJJQ01000010">
    <property type="protein sequence ID" value="PXW85660.1"/>
    <property type="molecule type" value="Genomic_DNA"/>
</dbReference>
<dbReference type="HAMAP" id="MF_01272">
    <property type="entry name" value="Heme_degrading_monooxygenase"/>
    <property type="match status" value="1"/>
</dbReference>
<dbReference type="InterPro" id="IPR050404">
    <property type="entry name" value="Heme-degrading_MO"/>
</dbReference>
<comment type="caution">
    <text evidence="7">Lacks conserved residue(s) required for the propagation of feature annotation.</text>
</comment>
<dbReference type="PANTHER" id="PTHR34474:SF4">
    <property type="entry name" value="HEME OXYGENASE (STAPHYLOBILIN-PRODUCING) 1"/>
    <property type="match status" value="1"/>
</dbReference>
<feature type="site" description="Transition state stabilizer" evidence="7">
    <location>
        <position position="66"/>
    </location>
</feature>
<proteinExistence type="inferred from homology"/>
<accession>A0A2V3VVS9</accession>
<feature type="domain" description="ABM" evidence="8">
    <location>
        <begin position="2"/>
        <end position="94"/>
    </location>
</feature>
<evidence type="ECO:0000256" key="5">
    <source>
        <dbReference type="ARBA" id="ARBA00023004"/>
    </source>
</evidence>
<evidence type="ECO:0000256" key="7">
    <source>
        <dbReference type="HAMAP-Rule" id="MF_01272"/>
    </source>
</evidence>